<sequence length="147" mass="16046">APREKSERGSDMDDDDDETVIHVIHSLFATTPTNCRQAQLPKCQIQMVRHEVVAVVDTGASINLLAADEHCQMSPTPPLTKTNIRVYAYGQNTPLSLRGMFHTTITHGQNSIAAKVYVTEGGTGMLLGCQAAEELQIVTFALSIHQE</sequence>
<evidence type="ECO:0000313" key="1">
    <source>
        <dbReference type="EMBL" id="KAJ1200293.1"/>
    </source>
</evidence>
<dbReference type="AlphaFoldDB" id="A0AAV7VG59"/>
<organism evidence="1 2">
    <name type="scientific">Pleurodeles waltl</name>
    <name type="common">Iberian ribbed newt</name>
    <dbReference type="NCBI Taxonomy" id="8319"/>
    <lineage>
        <taxon>Eukaryota</taxon>
        <taxon>Metazoa</taxon>
        <taxon>Chordata</taxon>
        <taxon>Craniata</taxon>
        <taxon>Vertebrata</taxon>
        <taxon>Euteleostomi</taxon>
        <taxon>Amphibia</taxon>
        <taxon>Batrachia</taxon>
        <taxon>Caudata</taxon>
        <taxon>Salamandroidea</taxon>
        <taxon>Salamandridae</taxon>
        <taxon>Pleurodelinae</taxon>
        <taxon>Pleurodeles</taxon>
    </lineage>
</organism>
<proteinExistence type="predicted"/>
<dbReference type="PROSITE" id="PS00141">
    <property type="entry name" value="ASP_PROTEASE"/>
    <property type="match status" value="1"/>
</dbReference>
<dbReference type="Gene3D" id="2.40.70.10">
    <property type="entry name" value="Acid Proteases"/>
    <property type="match status" value="1"/>
</dbReference>
<dbReference type="GO" id="GO:0004190">
    <property type="term" value="F:aspartic-type endopeptidase activity"/>
    <property type="evidence" value="ECO:0007669"/>
    <property type="project" value="InterPro"/>
</dbReference>
<dbReference type="CDD" id="cd00303">
    <property type="entry name" value="retropepsin_like"/>
    <property type="match status" value="1"/>
</dbReference>
<feature type="non-terminal residue" evidence="1">
    <location>
        <position position="147"/>
    </location>
</feature>
<comment type="caution">
    <text evidence="1">The sequence shown here is derived from an EMBL/GenBank/DDBJ whole genome shotgun (WGS) entry which is preliminary data.</text>
</comment>
<feature type="non-terminal residue" evidence="1">
    <location>
        <position position="1"/>
    </location>
</feature>
<dbReference type="EMBL" id="JANPWB010000003">
    <property type="protein sequence ID" value="KAJ1200293.1"/>
    <property type="molecule type" value="Genomic_DNA"/>
</dbReference>
<dbReference type="SUPFAM" id="SSF50630">
    <property type="entry name" value="Acid proteases"/>
    <property type="match status" value="1"/>
</dbReference>
<dbReference type="Proteomes" id="UP001066276">
    <property type="component" value="Chromosome 2_1"/>
</dbReference>
<dbReference type="GO" id="GO:0006508">
    <property type="term" value="P:proteolysis"/>
    <property type="evidence" value="ECO:0007669"/>
    <property type="project" value="InterPro"/>
</dbReference>
<gene>
    <name evidence="1" type="ORF">NDU88_004117</name>
</gene>
<accession>A0AAV7VG59</accession>
<name>A0AAV7VG59_PLEWA</name>
<dbReference type="InterPro" id="IPR001969">
    <property type="entry name" value="Aspartic_peptidase_AS"/>
</dbReference>
<protein>
    <submittedName>
        <fullName evidence="1">Uncharacterized protein</fullName>
    </submittedName>
</protein>
<keyword evidence="2" id="KW-1185">Reference proteome</keyword>
<dbReference type="InterPro" id="IPR021109">
    <property type="entry name" value="Peptidase_aspartic_dom_sf"/>
</dbReference>
<evidence type="ECO:0000313" key="2">
    <source>
        <dbReference type="Proteomes" id="UP001066276"/>
    </source>
</evidence>
<reference evidence="1" key="1">
    <citation type="journal article" date="2022" name="bioRxiv">
        <title>Sequencing and chromosome-scale assembly of the giantPleurodeles waltlgenome.</title>
        <authorList>
            <person name="Brown T."/>
            <person name="Elewa A."/>
            <person name="Iarovenko S."/>
            <person name="Subramanian E."/>
            <person name="Araus A.J."/>
            <person name="Petzold A."/>
            <person name="Susuki M."/>
            <person name="Suzuki K.-i.T."/>
            <person name="Hayashi T."/>
            <person name="Toyoda A."/>
            <person name="Oliveira C."/>
            <person name="Osipova E."/>
            <person name="Leigh N.D."/>
            <person name="Simon A."/>
            <person name="Yun M.H."/>
        </authorList>
    </citation>
    <scope>NUCLEOTIDE SEQUENCE</scope>
    <source>
        <strain evidence="1">20211129_DDA</strain>
        <tissue evidence="1">Liver</tissue>
    </source>
</reference>